<proteinExistence type="predicted"/>
<evidence type="ECO:0000256" key="1">
    <source>
        <dbReference type="SAM" id="MobiDB-lite"/>
    </source>
</evidence>
<dbReference type="SMART" id="SM00530">
    <property type="entry name" value="HTH_XRE"/>
    <property type="match status" value="1"/>
</dbReference>
<dbReference type="Gene3D" id="3.30.450.180">
    <property type="match status" value="1"/>
</dbReference>
<reference evidence="3 4" key="1">
    <citation type="submission" date="2017-11" db="EMBL/GenBank/DDBJ databases">
        <title>Streptomyces carmine sp. nov., a novel actinomycete isolated from Sophora alopecuroides in Xinjiang, China.</title>
        <authorList>
            <person name="Wang Y."/>
            <person name="Luo X."/>
            <person name="Wan C."/>
            <person name="Zhang L."/>
        </authorList>
    </citation>
    <scope>NUCLEOTIDE SEQUENCE [LARGE SCALE GENOMIC DNA]</scope>
    <source>
        <strain evidence="3 4">TRM SA0054</strain>
    </source>
</reference>
<dbReference type="CDD" id="cd00093">
    <property type="entry name" value="HTH_XRE"/>
    <property type="match status" value="1"/>
</dbReference>
<dbReference type="Gene3D" id="1.10.260.40">
    <property type="entry name" value="lambda repressor-like DNA-binding domains"/>
    <property type="match status" value="1"/>
</dbReference>
<dbReference type="AlphaFoldDB" id="A0A2M8LVK0"/>
<evidence type="ECO:0000259" key="2">
    <source>
        <dbReference type="SMART" id="SM00530"/>
    </source>
</evidence>
<keyword evidence="4" id="KW-1185">Reference proteome</keyword>
<dbReference type="PANTHER" id="PTHR35010">
    <property type="entry name" value="BLL4672 PROTEIN-RELATED"/>
    <property type="match status" value="1"/>
</dbReference>
<comment type="caution">
    <text evidence="3">The sequence shown here is derived from an EMBL/GenBank/DDBJ whole genome shotgun (WGS) entry which is preliminary data.</text>
</comment>
<dbReference type="PANTHER" id="PTHR35010:SF3">
    <property type="entry name" value="BLL4873 PROTEIN"/>
    <property type="match status" value="1"/>
</dbReference>
<evidence type="ECO:0000313" key="3">
    <source>
        <dbReference type="EMBL" id="PJE95982.1"/>
    </source>
</evidence>
<dbReference type="SUPFAM" id="SSF47413">
    <property type="entry name" value="lambda repressor-like DNA-binding domains"/>
    <property type="match status" value="1"/>
</dbReference>
<protein>
    <submittedName>
        <fullName evidence="3">Transcriptional regulator</fullName>
    </submittedName>
</protein>
<feature type="region of interest" description="Disordered" evidence="1">
    <location>
        <begin position="263"/>
        <end position="315"/>
    </location>
</feature>
<dbReference type="Proteomes" id="UP000230407">
    <property type="component" value="Unassembled WGS sequence"/>
</dbReference>
<dbReference type="GO" id="GO:0003677">
    <property type="term" value="F:DNA binding"/>
    <property type="evidence" value="ECO:0007669"/>
    <property type="project" value="InterPro"/>
</dbReference>
<dbReference type="Pfam" id="PF13560">
    <property type="entry name" value="HTH_31"/>
    <property type="match status" value="1"/>
</dbReference>
<name>A0A2M8LVK0_9ACTN</name>
<dbReference type="InterPro" id="IPR041413">
    <property type="entry name" value="MLTR_LBD"/>
</dbReference>
<feature type="domain" description="HTH cro/C1-type" evidence="2">
    <location>
        <begin position="21"/>
        <end position="93"/>
    </location>
</feature>
<sequence>MGTSRLPAEARQRRRSELREFLRSRRARLTPADVGMPDSGNRRTPGLRREEVAVLAGVGVSWYTWLEQGRDINVSDGVLDSVARVLRLGPAEREHLYLLAGLNPPPPAPSRRHVPDELRRLIDGWLPRPAYVMDRHWNTVVLNRAARLAFQCTEIDHNCLVSFFTNARYRAVLKHWRNAAREIAGQFRADAARYPEDPEFSRLASDLCAVSPDFAELWAELPVGGSTHGTKALELPGLGALTFEYTALPLPELPGHRLLLHTPAPGTGTGTRLAELLAAPEPPALRTPEDPKVVVPDPGSADTAGPTPAARRSSA</sequence>
<evidence type="ECO:0000313" key="4">
    <source>
        <dbReference type="Proteomes" id="UP000230407"/>
    </source>
</evidence>
<accession>A0A2M8LVK0</accession>
<dbReference type="Pfam" id="PF17765">
    <property type="entry name" value="MLTR_LBD"/>
    <property type="match status" value="1"/>
</dbReference>
<dbReference type="InterPro" id="IPR001387">
    <property type="entry name" value="Cro/C1-type_HTH"/>
</dbReference>
<dbReference type="EMBL" id="PGGW01000060">
    <property type="protein sequence ID" value="PJE95982.1"/>
    <property type="molecule type" value="Genomic_DNA"/>
</dbReference>
<gene>
    <name evidence="3" type="ORF">CUT44_19450</name>
</gene>
<dbReference type="RefSeq" id="WP_100203168.1">
    <property type="nucleotide sequence ID" value="NZ_PGGW01000060.1"/>
</dbReference>
<organism evidence="3 4">
    <name type="scientific">Streptomyces carminius</name>
    <dbReference type="NCBI Taxonomy" id="2665496"/>
    <lineage>
        <taxon>Bacteria</taxon>
        <taxon>Bacillati</taxon>
        <taxon>Actinomycetota</taxon>
        <taxon>Actinomycetes</taxon>
        <taxon>Kitasatosporales</taxon>
        <taxon>Streptomycetaceae</taxon>
        <taxon>Streptomyces</taxon>
    </lineage>
</organism>
<dbReference type="InterPro" id="IPR010982">
    <property type="entry name" value="Lambda_DNA-bd_dom_sf"/>
</dbReference>